<keyword evidence="5 13" id="KW-0597">Phosphoprotein</keyword>
<dbReference type="GO" id="GO:0000155">
    <property type="term" value="F:phosphorelay sensor kinase activity"/>
    <property type="evidence" value="ECO:0007669"/>
    <property type="project" value="InterPro"/>
</dbReference>
<dbReference type="eggNOG" id="COG5002">
    <property type="taxonomic scope" value="Bacteria"/>
</dbReference>
<dbReference type="Gene3D" id="3.30.565.10">
    <property type="entry name" value="Histidine kinase-like ATPase, C-terminal domain"/>
    <property type="match status" value="1"/>
</dbReference>
<dbReference type="GO" id="GO:0005524">
    <property type="term" value="F:ATP binding"/>
    <property type="evidence" value="ECO:0007669"/>
    <property type="project" value="UniProtKB-KW"/>
</dbReference>
<evidence type="ECO:0000256" key="12">
    <source>
        <dbReference type="PROSITE-ProRule" id="PRU00110"/>
    </source>
</evidence>
<gene>
    <name evidence="17" type="ORF">LNTAR_08156</name>
</gene>
<dbReference type="Gene3D" id="1.10.287.130">
    <property type="match status" value="1"/>
</dbReference>
<dbReference type="SMART" id="SM00448">
    <property type="entry name" value="REC"/>
    <property type="match status" value="1"/>
</dbReference>
<comment type="caution">
    <text evidence="17">The sequence shown here is derived from an EMBL/GenBank/DDBJ whole genome shotgun (WGS) entry which is preliminary data.</text>
</comment>
<protein>
    <recommendedName>
        <fullName evidence="3">histidine kinase</fullName>
        <ecNumber evidence="3">2.7.13.3</ecNumber>
    </recommendedName>
</protein>
<dbReference type="InterPro" id="IPR036890">
    <property type="entry name" value="HATPase_C_sf"/>
</dbReference>
<dbReference type="PRINTS" id="PR00344">
    <property type="entry name" value="BCTRLSENSOR"/>
</dbReference>
<feature type="domain" description="HPt" evidence="16">
    <location>
        <begin position="534"/>
        <end position="630"/>
    </location>
</feature>
<dbReference type="Proteomes" id="UP000004947">
    <property type="component" value="Unassembled WGS sequence"/>
</dbReference>
<dbReference type="PROSITE" id="PS50894">
    <property type="entry name" value="HPT"/>
    <property type="match status" value="1"/>
</dbReference>
<dbReference type="PROSITE" id="PS50109">
    <property type="entry name" value="HIS_KIN"/>
    <property type="match status" value="1"/>
</dbReference>
<evidence type="ECO:0000256" key="4">
    <source>
        <dbReference type="ARBA" id="ARBA00022475"/>
    </source>
</evidence>
<name>A6DS05_9BACT</name>
<keyword evidence="6" id="KW-0812">Transmembrane</keyword>
<evidence type="ECO:0000313" key="17">
    <source>
        <dbReference type="EMBL" id="EDM25580.1"/>
    </source>
</evidence>
<dbReference type="Pfam" id="PF00072">
    <property type="entry name" value="Response_reg"/>
    <property type="match status" value="1"/>
</dbReference>
<dbReference type="InterPro" id="IPR003661">
    <property type="entry name" value="HisK_dim/P_dom"/>
</dbReference>
<dbReference type="InterPro" id="IPR005467">
    <property type="entry name" value="His_kinase_dom"/>
</dbReference>
<dbReference type="PANTHER" id="PTHR45339">
    <property type="entry name" value="HYBRID SIGNAL TRANSDUCTION HISTIDINE KINASE J"/>
    <property type="match status" value="1"/>
</dbReference>
<evidence type="ECO:0000256" key="13">
    <source>
        <dbReference type="PROSITE-ProRule" id="PRU00169"/>
    </source>
</evidence>
<reference evidence="17 18" key="1">
    <citation type="journal article" date="2010" name="J. Bacteriol.">
        <title>Genome sequence of Lentisphaera araneosa HTCC2155T, the type species of the order Lentisphaerales in the phylum Lentisphaerae.</title>
        <authorList>
            <person name="Thrash J.C."/>
            <person name="Cho J.C."/>
            <person name="Vergin K.L."/>
            <person name="Morris R.M."/>
            <person name="Giovannoni S.J."/>
        </authorList>
    </citation>
    <scope>NUCLEOTIDE SEQUENCE [LARGE SCALE GENOMIC DNA]</scope>
    <source>
        <strain evidence="17 18">HTCC2155</strain>
    </source>
</reference>
<evidence type="ECO:0000256" key="9">
    <source>
        <dbReference type="ARBA" id="ARBA00022989"/>
    </source>
</evidence>
<dbReference type="SUPFAM" id="SSF47226">
    <property type="entry name" value="Histidine-containing phosphotransfer domain, HPT domain"/>
    <property type="match status" value="1"/>
</dbReference>
<keyword evidence="8" id="KW-0067">ATP-binding</keyword>
<dbReference type="InterPro" id="IPR004358">
    <property type="entry name" value="Sig_transdc_His_kin-like_C"/>
</dbReference>
<keyword evidence="11" id="KW-0472">Membrane</keyword>
<dbReference type="SMART" id="SM00388">
    <property type="entry name" value="HisKA"/>
    <property type="match status" value="1"/>
</dbReference>
<dbReference type="SUPFAM" id="SSF52172">
    <property type="entry name" value="CheY-like"/>
    <property type="match status" value="1"/>
</dbReference>
<feature type="modified residue" description="Phosphohistidine" evidence="12">
    <location>
        <position position="573"/>
    </location>
</feature>
<dbReference type="Pfam" id="PF02518">
    <property type="entry name" value="HATPase_c"/>
    <property type="match status" value="1"/>
</dbReference>
<dbReference type="CDD" id="cd16922">
    <property type="entry name" value="HATPase_EvgS-ArcB-TorS-like"/>
    <property type="match status" value="1"/>
</dbReference>
<evidence type="ECO:0000259" key="16">
    <source>
        <dbReference type="PROSITE" id="PS50894"/>
    </source>
</evidence>
<comment type="catalytic activity">
    <reaction evidence="1">
        <text>ATP + protein L-histidine = ADP + protein N-phospho-L-histidine.</text>
        <dbReference type="EC" id="2.7.13.3"/>
    </reaction>
</comment>
<evidence type="ECO:0000256" key="10">
    <source>
        <dbReference type="ARBA" id="ARBA00023012"/>
    </source>
</evidence>
<dbReference type="InterPro" id="IPR011006">
    <property type="entry name" value="CheY-like_superfamily"/>
</dbReference>
<keyword evidence="9" id="KW-1133">Transmembrane helix</keyword>
<dbReference type="CDD" id="cd17546">
    <property type="entry name" value="REC_hyHK_CKI1_RcsC-like"/>
    <property type="match status" value="1"/>
</dbReference>
<dbReference type="Pfam" id="PF00512">
    <property type="entry name" value="HisKA"/>
    <property type="match status" value="1"/>
</dbReference>
<dbReference type="RefSeq" id="WP_007280623.1">
    <property type="nucleotide sequence ID" value="NZ_ABCK01000027.1"/>
</dbReference>
<dbReference type="AlphaFoldDB" id="A6DS05"/>
<dbReference type="EMBL" id="ABCK01000027">
    <property type="protein sequence ID" value="EDM25580.1"/>
    <property type="molecule type" value="Genomic_DNA"/>
</dbReference>
<feature type="modified residue" description="4-aspartylphosphate" evidence="13">
    <location>
        <position position="433"/>
    </location>
</feature>
<evidence type="ECO:0000256" key="3">
    <source>
        <dbReference type="ARBA" id="ARBA00012438"/>
    </source>
</evidence>
<evidence type="ECO:0000256" key="11">
    <source>
        <dbReference type="ARBA" id="ARBA00023136"/>
    </source>
</evidence>
<feature type="domain" description="Histidine kinase" evidence="14">
    <location>
        <begin position="142"/>
        <end position="366"/>
    </location>
</feature>
<keyword evidence="7" id="KW-0547">Nucleotide-binding</keyword>
<keyword evidence="10" id="KW-0902">Two-component regulatory system</keyword>
<dbReference type="SMART" id="SM00387">
    <property type="entry name" value="HATPase_c"/>
    <property type="match status" value="1"/>
</dbReference>
<sequence length="630" mass="71941">MNKLAHVAVCNTTKDSFQQINQYLDHSMIHLYKCESIEELKQVEAQHQVSLIIIDHQEKLDRQSFFLEEISQELKTQNTFIILPKFSPEEIQDYFNLNCSDLIYPPICSEEFSSRVKRLIAQDQINRDLENALQIKSEFSATMSHEIRTPLNGIIGILNILQETNLNKRQAELVNIISHSSEALLNLVNNILDFAKLEGKQLTLRPEPFSLFSLCLQVIDLAKTSCDKDDLELFLDAPNELKKLFLMGDKNRLRQIISNLVSNAVKFTDKGYIKLKLELIERNDKQAKITISIADTGIGISKEENELIFSKFTQVDNSHSRKNEGTGLGIPISEMILQCMNSNLELNSQPGAGSTFSFTISLPVTTTKTKKTSVNISLLNPLRILIAEDNHVNQRVMYSYLNSDETHYIKTAENGNEVIEFLKSDKFDLILMDIQMPDLDGIQTTELIRKSNEDYNNIPIIAVTANAMEGDRERYLKLGMNSYLPKPYSKELLLKTVSQLVNRPNGVLDKLDNTPPPLELIDSRMLLDIHESLGAEGFNKLIEMYLKEVQEMLRHIKKSCKERDEGNFIRHTHKYAGGAASLGFLTIREIAKKMETHTREGNFDRALKLYDTLELNHQNTLLALNQFVFE</sequence>
<dbReference type="GO" id="GO:0005886">
    <property type="term" value="C:plasma membrane"/>
    <property type="evidence" value="ECO:0007669"/>
    <property type="project" value="UniProtKB-SubCell"/>
</dbReference>
<dbReference type="FunFam" id="3.30.565.10:FF:000010">
    <property type="entry name" value="Sensor histidine kinase RcsC"/>
    <property type="match status" value="1"/>
</dbReference>
<dbReference type="InterPro" id="IPR036097">
    <property type="entry name" value="HisK_dim/P_sf"/>
</dbReference>
<dbReference type="PROSITE" id="PS50110">
    <property type="entry name" value="RESPONSE_REGULATORY"/>
    <property type="match status" value="1"/>
</dbReference>
<feature type="domain" description="Response regulatory" evidence="15">
    <location>
        <begin position="383"/>
        <end position="501"/>
    </location>
</feature>
<evidence type="ECO:0000256" key="8">
    <source>
        <dbReference type="ARBA" id="ARBA00022840"/>
    </source>
</evidence>
<dbReference type="Pfam" id="PF01627">
    <property type="entry name" value="Hpt"/>
    <property type="match status" value="1"/>
</dbReference>
<dbReference type="OrthoDB" id="9813151at2"/>
<dbReference type="InterPro" id="IPR003594">
    <property type="entry name" value="HATPase_dom"/>
</dbReference>
<keyword evidence="4" id="KW-1003">Cell membrane</keyword>
<dbReference type="InterPro" id="IPR001789">
    <property type="entry name" value="Sig_transdc_resp-reg_receiver"/>
</dbReference>
<dbReference type="InterPro" id="IPR036641">
    <property type="entry name" value="HPT_dom_sf"/>
</dbReference>
<evidence type="ECO:0000256" key="6">
    <source>
        <dbReference type="ARBA" id="ARBA00022692"/>
    </source>
</evidence>
<comment type="subcellular location">
    <subcellularLocation>
        <location evidence="2">Cell membrane</location>
        <topology evidence="2">Multi-pass membrane protein</topology>
    </subcellularLocation>
</comment>
<dbReference type="CDD" id="cd00082">
    <property type="entry name" value="HisKA"/>
    <property type="match status" value="1"/>
</dbReference>
<proteinExistence type="predicted"/>
<evidence type="ECO:0000256" key="1">
    <source>
        <dbReference type="ARBA" id="ARBA00000085"/>
    </source>
</evidence>
<dbReference type="PANTHER" id="PTHR45339:SF1">
    <property type="entry name" value="HYBRID SIGNAL TRANSDUCTION HISTIDINE KINASE J"/>
    <property type="match status" value="1"/>
</dbReference>
<keyword evidence="18" id="KW-1185">Reference proteome</keyword>
<evidence type="ECO:0000256" key="5">
    <source>
        <dbReference type="ARBA" id="ARBA00022553"/>
    </source>
</evidence>
<accession>A6DS05</accession>
<dbReference type="STRING" id="313628.LNTAR_08156"/>
<organism evidence="17 18">
    <name type="scientific">Lentisphaera araneosa HTCC2155</name>
    <dbReference type="NCBI Taxonomy" id="313628"/>
    <lineage>
        <taxon>Bacteria</taxon>
        <taxon>Pseudomonadati</taxon>
        <taxon>Lentisphaerota</taxon>
        <taxon>Lentisphaeria</taxon>
        <taxon>Lentisphaerales</taxon>
        <taxon>Lentisphaeraceae</taxon>
        <taxon>Lentisphaera</taxon>
    </lineage>
</organism>
<evidence type="ECO:0000256" key="2">
    <source>
        <dbReference type="ARBA" id="ARBA00004651"/>
    </source>
</evidence>
<dbReference type="SUPFAM" id="SSF47384">
    <property type="entry name" value="Homodimeric domain of signal transducing histidine kinase"/>
    <property type="match status" value="1"/>
</dbReference>
<dbReference type="Gene3D" id="1.20.120.160">
    <property type="entry name" value="HPT domain"/>
    <property type="match status" value="1"/>
</dbReference>
<evidence type="ECO:0000256" key="7">
    <source>
        <dbReference type="ARBA" id="ARBA00022741"/>
    </source>
</evidence>
<evidence type="ECO:0000259" key="14">
    <source>
        <dbReference type="PROSITE" id="PS50109"/>
    </source>
</evidence>
<dbReference type="Gene3D" id="3.40.50.2300">
    <property type="match status" value="1"/>
</dbReference>
<dbReference type="SUPFAM" id="SSF55874">
    <property type="entry name" value="ATPase domain of HSP90 chaperone/DNA topoisomerase II/histidine kinase"/>
    <property type="match status" value="1"/>
</dbReference>
<dbReference type="EC" id="2.7.13.3" evidence="3"/>
<evidence type="ECO:0000313" key="18">
    <source>
        <dbReference type="Proteomes" id="UP000004947"/>
    </source>
</evidence>
<evidence type="ECO:0000259" key="15">
    <source>
        <dbReference type="PROSITE" id="PS50110"/>
    </source>
</evidence>
<dbReference type="InterPro" id="IPR008207">
    <property type="entry name" value="Sig_transdc_His_kin_Hpt_dom"/>
</dbReference>